<feature type="compositionally biased region" description="Basic and acidic residues" evidence="1">
    <location>
        <begin position="37"/>
        <end position="47"/>
    </location>
</feature>
<feature type="region of interest" description="Disordered" evidence="1">
    <location>
        <begin position="87"/>
        <end position="126"/>
    </location>
</feature>
<evidence type="ECO:0000313" key="3">
    <source>
        <dbReference type="Proteomes" id="UP000297245"/>
    </source>
</evidence>
<evidence type="ECO:0000313" key="2">
    <source>
        <dbReference type="EMBL" id="THV05705.1"/>
    </source>
</evidence>
<evidence type="ECO:0000256" key="1">
    <source>
        <dbReference type="SAM" id="MobiDB-lite"/>
    </source>
</evidence>
<reference evidence="2 3" key="1">
    <citation type="journal article" date="2019" name="Nat. Ecol. Evol.">
        <title>Megaphylogeny resolves global patterns of mushroom evolution.</title>
        <authorList>
            <person name="Varga T."/>
            <person name="Krizsan K."/>
            <person name="Foldi C."/>
            <person name="Dima B."/>
            <person name="Sanchez-Garcia M."/>
            <person name="Sanchez-Ramirez S."/>
            <person name="Szollosi G.J."/>
            <person name="Szarkandi J.G."/>
            <person name="Papp V."/>
            <person name="Albert L."/>
            <person name="Andreopoulos W."/>
            <person name="Angelini C."/>
            <person name="Antonin V."/>
            <person name="Barry K.W."/>
            <person name="Bougher N.L."/>
            <person name="Buchanan P."/>
            <person name="Buyck B."/>
            <person name="Bense V."/>
            <person name="Catcheside P."/>
            <person name="Chovatia M."/>
            <person name="Cooper J."/>
            <person name="Damon W."/>
            <person name="Desjardin D."/>
            <person name="Finy P."/>
            <person name="Geml J."/>
            <person name="Haridas S."/>
            <person name="Hughes K."/>
            <person name="Justo A."/>
            <person name="Karasinski D."/>
            <person name="Kautmanova I."/>
            <person name="Kiss B."/>
            <person name="Kocsube S."/>
            <person name="Kotiranta H."/>
            <person name="LaButti K.M."/>
            <person name="Lechner B.E."/>
            <person name="Liimatainen K."/>
            <person name="Lipzen A."/>
            <person name="Lukacs Z."/>
            <person name="Mihaltcheva S."/>
            <person name="Morgado L.N."/>
            <person name="Niskanen T."/>
            <person name="Noordeloos M.E."/>
            <person name="Ohm R.A."/>
            <person name="Ortiz-Santana B."/>
            <person name="Ovrebo C."/>
            <person name="Racz N."/>
            <person name="Riley R."/>
            <person name="Savchenko A."/>
            <person name="Shiryaev A."/>
            <person name="Soop K."/>
            <person name="Spirin V."/>
            <person name="Szebenyi C."/>
            <person name="Tomsovsky M."/>
            <person name="Tulloss R.E."/>
            <person name="Uehling J."/>
            <person name="Grigoriev I.V."/>
            <person name="Vagvolgyi C."/>
            <person name="Papp T."/>
            <person name="Martin F.M."/>
            <person name="Miettinen O."/>
            <person name="Hibbett D.S."/>
            <person name="Nagy L.G."/>
        </authorList>
    </citation>
    <scope>NUCLEOTIDE SEQUENCE [LARGE SCALE GENOMIC DNA]</scope>
    <source>
        <strain evidence="2 3">CBS 962.96</strain>
    </source>
</reference>
<organism evidence="2 3">
    <name type="scientific">Dendrothele bispora (strain CBS 962.96)</name>
    <dbReference type="NCBI Taxonomy" id="1314807"/>
    <lineage>
        <taxon>Eukaryota</taxon>
        <taxon>Fungi</taxon>
        <taxon>Dikarya</taxon>
        <taxon>Basidiomycota</taxon>
        <taxon>Agaricomycotina</taxon>
        <taxon>Agaricomycetes</taxon>
        <taxon>Agaricomycetidae</taxon>
        <taxon>Agaricales</taxon>
        <taxon>Agaricales incertae sedis</taxon>
        <taxon>Dendrothele</taxon>
    </lineage>
</organism>
<name>A0A4S8MRS0_DENBC</name>
<gene>
    <name evidence="2" type="ORF">K435DRAFT_834604</name>
</gene>
<keyword evidence="3" id="KW-1185">Reference proteome</keyword>
<protein>
    <submittedName>
        <fullName evidence="2">Uncharacterized protein</fullName>
    </submittedName>
</protein>
<dbReference type="EMBL" id="ML179047">
    <property type="protein sequence ID" value="THV05705.1"/>
    <property type="molecule type" value="Genomic_DNA"/>
</dbReference>
<accession>A0A4S8MRS0</accession>
<proteinExistence type="predicted"/>
<dbReference type="Proteomes" id="UP000297245">
    <property type="component" value="Unassembled WGS sequence"/>
</dbReference>
<feature type="region of interest" description="Disordered" evidence="1">
    <location>
        <begin position="37"/>
        <end position="60"/>
    </location>
</feature>
<sequence length="158" mass="17377">MNNEYLTDVGIEPGSQADHKWDYANKPKLNVRSHNVRSFEPEPEKGVSHKPTLVLQPPPSPPLLLGLRPLRPQPRLARLTTQTVVEIRAHGSNNTGARSDVPAPFNLDTHQPSTSTRPAPGSRSEEKASSFKLFYLPLFLPLLPALRQTVSALPTAPP</sequence>
<dbReference type="AlphaFoldDB" id="A0A4S8MRS0"/>
<feature type="compositionally biased region" description="Polar residues" evidence="1">
    <location>
        <begin position="108"/>
        <end position="117"/>
    </location>
</feature>